<dbReference type="AlphaFoldDB" id="A0AAW1S6A1"/>
<dbReference type="InterPro" id="IPR026050">
    <property type="entry name" value="C1GALT1/C1GALT1_chp1"/>
</dbReference>
<keyword evidence="7" id="KW-0175">Coiled coil</keyword>
<feature type="transmembrane region" description="Helical" evidence="8">
    <location>
        <begin position="27"/>
        <end position="49"/>
    </location>
</feature>
<protein>
    <submittedName>
        <fullName evidence="9">Uncharacterized protein</fullName>
    </submittedName>
</protein>
<evidence type="ECO:0000313" key="9">
    <source>
        <dbReference type="EMBL" id="KAK9841228.1"/>
    </source>
</evidence>
<dbReference type="Gene3D" id="3.90.550.50">
    <property type="match status" value="1"/>
</dbReference>
<dbReference type="Proteomes" id="UP001438707">
    <property type="component" value="Unassembled WGS sequence"/>
</dbReference>
<dbReference type="PANTHER" id="PTHR23033:SF50">
    <property type="entry name" value="HEXOSYLTRANSFERASE"/>
    <property type="match status" value="1"/>
</dbReference>
<evidence type="ECO:0000256" key="4">
    <source>
        <dbReference type="ARBA" id="ARBA00022968"/>
    </source>
</evidence>
<keyword evidence="10" id="KW-1185">Reference proteome</keyword>
<sequence>MRADSTEAPSELTVEVLRTYRQLKRLLWWRPLAGIVAALVLIFIGGILMGRTSDAHDAMPGRDQQQMAFNQTGGIQGLMGQRLPYDPNATNDLSDMAIRLMVRHGETTPEEREQQEAEARLQKELEEAERLREAEIDSHAEKPWKWMRDPDKEHREGDFLVAMSSRAEHLEVVRAGRKWRQGMRTVIGLDREPTHTEELEAKRHNEIWIFYPGDKAAGAWAAGASRSAMMPILAHKAVEGEYRWILYGEEDTVFFVDALQQLLKGYDWHLPYSLTDRGFSRPTALRCLPCHAPDSMNPPSDIGRVFGMAVKKKPLKGVVPRGCPCTPDLLCQVDPYHEVFSEECAYPAQRDVPYSPQSGSGMLLSHGLVQGLNMQFFERCVQSDQAAGSHQILSSCLWEAGHAHTDPSTILSKQNLDLFDVSVSKATLALASALDKTCDASCQDMIANMVSAHISIRTSGPEASAHTLESLARLYNLVIHAKPRTNITP</sequence>
<accession>A0AAW1S6A1</accession>
<evidence type="ECO:0000256" key="6">
    <source>
        <dbReference type="ARBA" id="ARBA00023136"/>
    </source>
</evidence>
<evidence type="ECO:0000313" key="10">
    <source>
        <dbReference type="Proteomes" id="UP001438707"/>
    </source>
</evidence>
<evidence type="ECO:0000256" key="3">
    <source>
        <dbReference type="ARBA" id="ARBA00022692"/>
    </source>
</evidence>
<reference evidence="9 10" key="1">
    <citation type="journal article" date="2024" name="Nat. Commun.">
        <title>Phylogenomics reveals the evolutionary origins of lichenization in chlorophyte algae.</title>
        <authorList>
            <person name="Puginier C."/>
            <person name="Libourel C."/>
            <person name="Otte J."/>
            <person name="Skaloud P."/>
            <person name="Haon M."/>
            <person name="Grisel S."/>
            <person name="Petersen M."/>
            <person name="Berrin J.G."/>
            <person name="Delaux P.M."/>
            <person name="Dal Grande F."/>
            <person name="Keller J."/>
        </authorList>
    </citation>
    <scope>NUCLEOTIDE SEQUENCE [LARGE SCALE GENOMIC DNA]</scope>
    <source>
        <strain evidence="9 10">SAG 2145</strain>
    </source>
</reference>
<evidence type="ECO:0000256" key="7">
    <source>
        <dbReference type="SAM" id="Coils"/>
    </source>
</evidence>
<keyword evidence="5 8" id="KW-1133">Transmembrane helix</keyword>
<evidence type="ECO:0000256" key="8">
    <source>
        <dbReference type="SAM" id="Phobius"/>
    </source>
</evidence>
<comment type="subcellular location">
    <subcellularLocation>
        <location evidence="1">Membrane</location>
        <topology evidence="1">Single-pass type II membrane protein</topology>
    </subcellularLocation>
</comment>
<comment type="caution">
    <text evidence="9">The sequence shown here is derived from an EMBL/GenBank/DDBJ whole genome shotgun (WGS) entry which is preliminary data.</text>
</comment>
<organism evidence="9 10">
    <name type="scientific">Apatococcus lobatus</name>
    <dbReference type="NCBI Taxonomy" id="904363"/>
    <lineage>
        <taxon>Eukaryota</taxon>
        <taxon>Viridiplantae</taxon>
        <taxon>Chlorophyta</taxon>
        <taxon>core chlorophytes</taxon>
        <taxon>Trebouxiophyceae</taxon>
        <taxon>Chlorellales</taxon>
        <taxon>Chlorellaceae</taxon>
        <taxon>Apatococcus</taxon>
    </lineage>
</organism>
<keyword evidence="4" id="KW-0735">Signal-anchor</keyword>
<evidence type="ECO:0000256" key="5">
    <source>
        <dbReference type="ARBA" id="ARBA00022989"/>
    </source>
</evidence>
<proteinExistence type="inferred from homology"/>
<dbReference type="PANTHER" id="PTHR23033">
    <property type="entry name" value="BETA1,3-GALACTOSYLTRANSFERASE"/>
    <property type="match status" value="1"/>
</dbReference>
<keyword evidence="6 8" id="KW-0472">Membrane</keyword>
<keyword evidence="3 8" id="KW-0812">Transmembrane</keyword>
<comment type="similarity">
    <text evidence="2">Belongs to the glycosyltransferase 31 family. Beta3-Gal-T subfamily.</text>
</comment>
<gene>
    <name evidence="9" type="ORF">WJX74_002253</name>
</gene>
<dbReference type="EMBL" id="JALJOS010000003">
    <property type="protein sequence ID" value="KAK9841228.1"/>
    <property type="molecule type" value="Genomic_DNA"/>
</dbReference>
<feature type="coiled-coil region" evidence="7">
    <location>
        <begin position="111"/>
        <end position="138"/>
    </location>
</feature>
<name>A0AAW1S6A1_9CHLO</name>
<dbReference type="GO" id="GO:0016020">
    <property type="term" value="C:membrane"/>
    <property type="evidence" value="ECO:0007669"/>
    <property type="project" value="UniProtKB-SubCell"/>
</dbReference>
<evidence type="ECO:0000256" key="2">
    <source>
        <dbReference type="ARBA" id="ARBA00006462"/>
    </source>
</evidence>
<evidence type="ECO:0000256" key="1">
    <source>
        <dbReference type="ARBA" id="ARBA00004606"/>
    </source>
</evidence>